<keyword evidence="5" id="KW-0030">Aminoacyl-tRNA synthetase</keyword>
<gene>
    <name evidence="7" type="ORF">ABNO52_00020</name>
</gene>
<keyword evidence="3" id="KW-0067">ATP-binding</keyword>
<feature type="transmembrane region" description="Helical" evidence="6">
    <location>
        <begin position="116"/>
        <end position="134"/>
    </location>
</feature>
<evidence type="ECO:0000256" key="4">
    <source>
        <dbReference type="ARBA" id="ARBA00022917"/>
    </source>
</evidence>
<name>A0AAU7QQU3_9FLAO</name>
<protein>
    <submittedName>
        <fullName evidence="7">Uncharacterized protein</fullName>
    </submittedName>
</protein>
<keyword evidence="6" id="KW-1133">Transmembrane helix</keyword>
<keyword evidence="4" id="KW-0648">Protein biosynthesis</keyword>
<proteinExistence type="predicted"/>
<evidence type="ECO:0000256" key="2">
    <source>
        <dbReference type="ARBA" id="ARBA00022741"/>
    </source>
</evidence>
<evidence type="ECO:0000256" key="5">
    <source>
        <dbReference type="ARBA" id="ARBA00023146"/>
    </source>
</evidence>
<evidence type="ECO:0000313" key="7">
    <source>
        <dbReference type="EMBL" id="XBT18193.1"/>
    </source>
</evidence>
<evidence type="ECO:0000256" key="3">
    <source>
        <dbReference type="ARBA" id="ARBA00022840"/>
    </source>
</evidence>
<keyword evidence="1" id="KW-0436">Ligase</keyword>
<evidence type="ECO:0000256" key="1">
    <source>
        <dbReference type="ARBA" id="ARBA00022598"/>
    </source>
</evidence>
<reference evidence="7" key="1">
    <citation type="submission" date="2024-06" db="EMBL/GenBank/DDBJ databases">
        <title>Diversity, functionality, and evolutionary history of bacterial symbionts in false click beetles (Coleoptera, Throscidae).</title>
        <authorList>
            <person name="Wierz J.C."/>
            <person name="Malm H."/>
            <person name="Kaltenpoth M."/>
            <person name="Engl T."/>
        </authorList>
    </citation>
    <scope>NUCLEOTIDE SEQUENCE</scope>
    <source>
        <strain evidence="7">Tser</strain>
    </source>
</reference>
<organism evidence="7">
    <name type="scientific">Candidatus Shikimatogenerans sp. Tser</name>
    <dbReference type="NCBI Taxonomy" id="3158568"/>
    <lineage>
        <taxon>Bacteria</taxon>
        <taxon>Pseudomonadati</taxon>
        <taxon>Bacteroidota</taxon>
        <taxon>Flavobacteriia</taxon>
        <taxon>Flavobacteriales</taxon>
        <taxon>Candidatus Shikimatogenerans</taxon>
    </lineage>
</organism>
<accession>A0AAU7QQU3</accession>
<dbReference type="GO" id="GO:0000049">
    <property type="term" value="F:tRNA binding"/>
    <property type="evidence" value="ECO:0007669"/>
    <property type="project" value="InterPro"/>
</dbReference>
<dbReference type="AlphaFoldDB" id="A0AAU7QQU3"/>
<dbReference type="GO" id="GO:0005524">
    <property type="term" value="F:ATP binding"/>
    <property type="evidence" value="ECO:0007669"/>
    <property type="project" value="UniProtKB-KW"/>
</dbReference>
<keyword evidence="6" id="KW-0812">Transmembrane</keyword>
<sequence>MIYNYNCILFFNKKIIQNHSNNKLKKIFIYLLNKYKIKNYNNKIIDHILYIIQKRLKTYKDFLLESLFFFKRPKYFFCKKKYIKRYKYIFYNIKYLIKYNKINNIFIFNNINYFKFLRLIITGKLIGISLLLIIKNINKKEIYKRILFFIKKFFKK</sequence>
<dbReference type="InterPro" id="IPR008925">
    <property type="entry name" value="aa_tRNA-synth_I_cd-bd_sf"/>
</dbReference>
<dbReference type="EMBL" id="CP157893">
    <property type="protein sequence ID" value="XBT18193.1"/>
    <property type="molecule type" value="Genomic_DNA"/>
</dbReference>
<dbReference type="GO" id="GO:0004812">
    <property type="term" value="F:aminoacyl-tRNA ligase activity"/>
    <property type="evidence" value="ECO:0007669"/>
    <property type="project" value="UniProtKB-KW"/>
</dbReference>
<keyword evidence="2" id="KW-0547">Nucleotide-binding</keyword>
<keyword evidence="6" id="KW-0472">Membrane</keyword>
<evidence type="ECO:0000256" key="6">
    <source>
        <dbReference type="SAM" id="Phobius"/>
    </source>
</evidence>
<dbReference type="SUPFAM" id="SSF48163">
    <property type="entry name" value="An anticodon-binding domain of class I aminoacyl-tRNA synthetases"/>
    <property type="match status" value="1"/>
</dbReference>
<dbReference type="GO" id="GO:0006412">
    <property type="term" value="P:translation"/>
    <property type="evidence" value="ECO:0007669"/>
    <property type="project" value="UniProtKB-KW"/>
</dbReference>